<dbReference type="HOGENOM" id="CLU_3220005_0_0_10"/>
<dbReference type="AlphaFoldDB" id="A0A0E2LQE0"/>
<dbReference type="EMBL" id="AWUW01000083">
    <property type="protein sequence ID" value="ERJ66257.1"/>
    <property type="molecule type" value="Genomic_DNA"/>
</dbReference>
<reference evidence="1 2" key="1">
    <citation type="submission" date="2013-06" db="EMBL/GenBank/DDBJ databases">
        <authorList>
            <person name="Weinstock G."/>
            <person name="Sodergren E."/>
            <person name="Lobos E.A."/>
            <person name="Fulton L."/>
            <person name="Fulton R."/>
            <person name="Courtney L."/>
            <person name="Fronick C."/>
            <person name="O'Laughlin M."/>
            <person name="Godfrey J."/>
            <person name="Wilson R.M."/>
            <person name="Miner T."/>
            <person name="Farmer C."/>
            <person name="Delehaunty K."/>
            <person name="Cordes M."/>
            <person name="Minx P."/>
            <person name="Tomlinson C."/>
            <person name="Chen J."/>
            <person name="Wollam A."/>
            <person name="Pepin K.H."/>
            <person name="Bhonagiri V."/>
            <person name="Zhang X."/>
            <person name="Warren W."/>
            <person name="Mitreva M."/>
            <person name="Mardis E.R."/>
            <person name="Wilson R.K."/>
        </authorList>
    </citation>
    <scope>NUCLEOTIDE SEQUENCE [LARGE SCALE GENOMIC DNA]</scope>
    <source>
        <strain evidence="1 2">F0570</strain>
    </source>
</reference>
<comment type="caution">
    <text evidence="1">The sequence shown here is derived from an EMBL/GenBank/DDBJ whole genome shotgun (WGS) entry which is preliminary data.</text>
</comment>
<dbReference type="Proteomes" id="UP000016630">
    <property type="component" value="Unassembled WGS sequence"/>
</dbReference>
<evidence type="ECO:0000313" key="1">
    <source>
        <dbReference type="EMBL" id="ERJ66257.1"/>
    </source>
</evidence>
<protein>
    <submittedName>
        <fullName evidence="1">Uncharacterized protein</fullName>
    </submittedName>
</protein>
<gene>
    <name evidence="1" type="ORF">HMPREF1555_01187</name>
</gene>
<proteinExistence type="predicted"/>
<accession>A0A0E2LQE0</accession>
<evidence type="ECO:0000313" key="2">
    <source>
        <dbReference type="Proteomes" id="UP000016630"/>
    </source>
</evidence>
<organism evidence="1 2">
    <name type="scientific">Porphyromonas gingivalis F0570</name>
    <dbReference type="NCBI Taxonomy" id="1227271"/>
    <lineage>
        <taxon>Bacteria</taxon>
        <taxon>Pseudomonadati</taxon>
        <taxon>Bacteroidota</taxon>
        <taxon>Bacteroidia</taxon>
        <taxon>Bacteroidales</taxon>
        <taxon>Porphyromonadaceae</taxon>
        <taxon>Porphyromonas</taxon>
    </lineage>
</organism>
<sequence length="44" mass="5102">MDRIGLLPLEERFLSRFGLPYENYSKQSLAGLRCFIYLCAAMQS</sequence>
<name>A0A0E2LQE0_PORGN</name>